<accession>A0ABT9YQ10</accession>
<dbReference type="PROSITE" id="PS51192">
    <property type="entry name" value="HELICASE_ATP_BIND_1"/>
    <property type="match status" value="1"/>
</dbReference>
<feature type="domain" description="Helicase ATP-binding" evidence="3">
    <location>
        <begin position="256"/>
        <end position="420"/>
    </location>
</feature>
<reference evidence="5 6" key="1">
    <citation type="submission" date="2023-07" db="EMBL/GenBank/DDBJ databases">
        <title>Genomic Encyclopedia of Type Strains, Phase IV (KMG-IV): sequencing the most valuable type-strain genomes for metagenomic binning, comparative biology and taxonomic classification.</title>
        <authorList>
            <person name="Goeker M."/>
        </authorList>
    </citation>
    <scope>NUCLEOTIDE SEQUENCE [LARGE SCALE GENOMIC DNA]</scope>
    <source>
        <strain evidence="5 6">DSM 105143</strain>
    </source>
</reference>
<keyword evidence="6" id="KW-1185">Reference proteome</keyword>
<gene>
    <name evidence="5" type="ORF">J2S23_000193</name>
</gene>
<evidence type="ECO:0000259" key="4">
    <source>
        <dbReference type="PROSITE" id="PS51194"/>
    </source>
</evidence>
<dbReference type="Proteomes" id="UP001223079">
    <property type="component" value="Unassembled WGS sequence"/>
</dbReference>
<keyword evidence="1" id="KW-0378">Hydrolase</keyword>
<dbReference type="Pfam" id="PF00271">
    <property type="entry name" value="Helicase_C"/>
    <property type="match status" value="1"/>
</dbReference>
<dbReference type="PANTHER" id="PTHR45766">
    <property type="entry name" value="DNA ANNEALING HELICASE AND ENDONUCLEASE ZRANB3 FAMILY MEMBER"/>
    <property type="match status" value="1"/>
</dbReference>
<dbReference type="Pfam" id="PF00176">
    <property type="entry name" value="SNF2-rel_dom"/>
    <property type="match status" value="1"/>
</dbReference>
<comment type="caution">
    <text evidence="5">The sequence shown here is derived from an EMBL/GenBank/DDBJ whole genome shotgun (WGS) entry which is preliminary data.</text>
</comment>
<evidence type="ECO:0000313" key="5">
    <source>
        <dbReference type="EMBL" id="MDQ0221662.1"/>
    </source>
</evidence>
<dbReference type="RefSeq" id="WP_307120898.1">
    <property type="nucleotide sequence ID" value="NZ_JAUSTM010000001.1"/>
</dbReference>
<keyword evidence="5" id="KW-0067">ATP-binding</keyword>
<feature type="domain" description="Helicase C-terminal" evidence="4">
    <location>
        <begin position="687"/>
        <end position="892"/>
    </location>
</feature>
<evidence type="ECO:0000259" key="3">
    <source>
        <dbReference type="PROSITE" id="PS51192"/>
    </source>
</evidence>
<dbReference type="InterPro" id="IPR014001">
    <property type="entry name" value="Helicase_ATP-bd"/>
</dbReference>
<dbReference type="CDD" id="cd18793">
    <property type="entry name" value="SF2_C_SNF"/>
    <property type="match status" value="1"/>
</dbReference>
<dbReference type="CDD" id="cd10311">
    <property type="entry name" value="PLDc_N_DEXD_c"/>
    <property type="match status" value="1"/>
</dbReference>
<organism evidence="5 6">
    <name type="scientific">Streptococcus moroccensis</name>
    <dbReference type="NCBI Taxonomy" id="1451356"/>
    <lineage>
        <taxon>Bacteria</taxon>
        <taxon>Bacillati</taxon>
        <taxon>Bacillota</taxon>
        <taxon>Bacilli</taxon>
        <taxon>Lactobacillales</taxon>
        <taxon>Streptococcaceae</taxon>
        <taxon>Streptococcus</taxon>
    </lineage>
</organism>
<keyword evidence="2" id="KW-0175">Coiled coil</keyword>
<dbReference type="InterPro" id="IPR000330">
    <property type="entry name" value="SNF2_N"/>
</dbReference>
<dbReference type="EMBL" id="JAUSTM010000001">
    <property type="protein sequence ID" value="MDQ0221662.1"/>
    <property type="molecule type" value="Genomic_DNA"/>
</dbReference>
<dbReference type="InterPro" id="IPR027417">
    <property type="entry name" value="P-loop_NTPase"/>
</dbReference>
<dbReference type="SMART" id="SM00490">
    <property type="entry name" value="HELICc"/>
    <property type="match status" value="1"/>
</dbReference>
<feature type="coiled-coil region" evidence="2">
    <location>
        <begin position="874"/>
        <end position="901"/>
    </location>
</feature>
<dbReference type="Gene3D" id="3.40.50.300">
    <property type="entry name" value="P-loop containing nucleotide triphosphate hydrolases"/>
    <property type="match status" value="1"/>
</dbReference>
<sequence length="1079" mass="125124">MEIDNRTKRLGDELRNYLTEGSHVKMAAATFSMFAYQQLKEELEKIDELKFLFTSPTFINSEIEKQYREYTIPKRDREDSLFGRTYELKLMNELTQKTLARECANWVRRKVTFKSIMVNEEIDTGIRIESGDKTVAVDRLRHFDRKELGYEPNLFKTTRNLYEEPHSLSYLKEFEDYWSNDEYFRDVTDEILESLNLAYQENAPEFLYYVMIYNIFGDFLQETSQDYEPNQGVNYKESSIWNLLYDFQKDAVESIVTKLEKYNGCILADSVGLGKTFTALAVMTYYAYRGKRILVLCPKKLENNWNMYRHDYKNNPIYDRHLQYDVLFHTDLSRDKGVSNGIDLALNRFDTYDLVVIDESHNFRNGGMTLEQNGRENRYTKLMNQVIKQGVKTKVLMLSATPVNNRFNDLKNQLALAYEGESDNFRQQLGLSSSIDDIFRLAQAAYNRWSDLALEERTTQKLLDMLDFDFFKILDEVTIARSRKHIQEFYDKAAIGEFPERMKPLNISPDLTVSLNDISYERIYNLLEQLNLTIYQPTSFLHPSKITKYEESSGGLTQAGREVGVKKLMMINLLKRLESSIYSFRYTLVDVVKAYVVKTLETIQSFEQTGGSLTLDGVTLSEKDFDIEDSNSDFLVGKKMVIALEDMDYLTWKGHLEADLSVLNQLEELIRLVTPEEDQKLQDLKHLIDQKMASPINQGNYKMLIFSAFATTTDYLYRELSQYVYDTYGRYTAKISGSSVLETTLPIKHKDLNTLLTYFSPQSKSKALVYPDDPREIDLLIATDVISEGQNLQDCDMMVNFDIHWNPVRIIQRFGRVDRIGSTNKVIQLVNFWPNIALDDYINLKSRVEARMKISVLTATADDNVLSEDLVEDNNYRKKQLERLKEEVLDLEEMAEGVSIMDLGLEDYRRDLMKYLKDHPLLEKVPRGLQAILPASTTRPEGAIFVLKQLTVRNKKNLNNRLHPYVVVYVDNDGELVYPISEAKQLLERIRSMTKGRVSPIDSLVKTFQKQTQDGVDMSQYSSLLESAITHLIEGEEQTTLGALFGSGNVNLFEKRGETVEDFELICFFVVLNEEEVAV</sequence>
<proteinExistence type="predicted"/>
<keyword evidence="5" id="KW-0347">Helicase</keyword>
<dbReference type="PROSITE" id="PS51194">
    <property type="entry name" value="HELICASE_CTER"/>
    <property type="match status" value="1"/>
</dbReference>
<dbReference type="PANTHER" id="PTHR45766:SF6">
    <property type="entry name" value="SWI_SNF-RELATED MATRIX-ASSOCIATED ACTIN-DEPENDENT REGULATOR OF CHROMATIN SUBFAMILY A-LIKE PROTEIN 1"/>
    <property type="match status" value="1"/>
</dbReference>
<dbReference type="InterPro" id="IPR049730">
    <property type="entry name" value="SNF2/RAD54-like_C"/>
</dbReference>
<dbReference type="GO" id="GO:0004386">
    <property type="term" value="F:helicase activity"/>
    <property type="evidence" value="ECO:0007669"/>
    <property type="project" value="UniProtKB-KW"/>
</dbReference>
<evidence type="ECO:0000256" key="1">
    <source>
        <dbReference type="ARBA" id="ARBA00022801"/>
    </source>
</evidence>
<keyword evidence="5" id="KW-0547">Nucleotide-binding</keyword>
<evidence type="ECO:0000313" key="6">
    <source>
        <dbReference type="Proteomes" id="UP001223079"/>
    </source>
</evidence>
<evidence type="ECO:0000256" key="2">
    <source>
        <dbReference type="SAM" id="Coils"/>
    </source>
</evidence>
<dbReference type="InterPro" id="IPR038718">
    <property type="entry name" value="SNF2-like_sf"/>
</dbReference>
<dbReference type="InterPro" id="IPR001650">
    <property type="entry name" value="Helicase_C-like"/>
</dbReference>
<name>A0ABT9YQ10_9STRE</name>
<dbReference type="SUPFAM" id="SSF52540">
    <property type="entry name" value="P-loop containing nucleoside triphosphate hydrolases"/>
    <property type="match status" value="1"/>
</dbReference>
<dbReference type="SMART" id="SM00487">
    <property type="entry name" value="DEXDc"/>
    <property type="match status" value="1"/>
</dbReference>
<protein>
    <submittedName>
        <fullName evidence="5">SNF2 family DNA or RNA helicase</fullName>
    </submittedName>
</protein>
<dbReference type="Gene3D" id="3.40.50.10810">
    <property type="entry name" value="Tandem AAA-ATPase domain"/>
    <property type="match status" value="1"/>
</dbReference>